<proteinExistence type="inferred from homology"/>
<keyword evidence="4 10" id="KW-0963">Cytoplasm</keyword>
<feature type="domain" description="DNA polymerase III beta sliding clamp N-terminal" evidence="11">
    <location>
        <begin position="1"/>
        <end position="127"/>
    </location>
</feature>
<gene>
    <name evidence="14" type="primary">dnaN</name>
    <name evidence="14" type="ORF">NC797_16600</name>
</gene>
<evidence type="ECO:0000256" key="9">
    <source>
        <dbReference type="ARBA" id="ARBA00023125"/>
    </source>
</evidence>
<comment type="function">
    <text evidence="10">Confers DNA tethering and processivity to DNA polymerases and other proteins. Acts as a clamp, forming a ring around DNA (a reaction catalyzed by the clamp-loading complex) which diffuses in an ATP-independent manner freely and bidirectionally along dsDNA. Initially characterized for its ability to contact the catalytic subunit of DNA polymerase III (Pol III), a complex, multichain enzyme responsible for most of the replicative synthesis in bacteria; Pol III exhibits 3'-5' exonuclease proofreading activity. The beta chain is required for initiation of replication as well as for processivity of DNA replication.</text>
</comment>
<keyword evidence="8 10" id="KW-0239">DNA-directed DNA polymerase</keyword>
<comment type="similarity">
    <text evidence="2 10">Belongs to the beta sliding clamp family.</text>
</comment>
<dbReference type="Proteomes" id="UP001145050">
    <property type="component" value="Unassembled WGS sequence"/>
</dbReference>
<keyword evidence="7 10" id="KW-0235">DNA replication</keyword>
<dbReference type="PIRSF" id="PIRSF000804">
    <property type="entry name" value="DNA_pol_III_b"/>
    <property type="match status" value="1"/>
</dbReference>
<comment type="caution">
    <text evidence="14">The sequence shown here is derived from an EMBL/GenBank/DDBJ whole genome shotgun (WGS) entry which is preliminary data.</text>
</comment>
<dbReference type="FunFam" id="3.10.150.10:FF:000007">
    <property type="entry name" value="Beta sliding clamp"/>
    <property type="match status" value="1"/>
</dbReference>
<evidence type="ECO:0000256" key="2">
    <source>
        <dbReference type="ARBA" id="ARBA00010752"/>
    </source>
</evidence>
<dbReference type="CDD" id="cd00140">
    <property type="entry name" value="beta_clamp"/>
    <property type="match status" value="1"/>
</dbReference>
<dbReference type="GO" id="GO:0003677">
    <property type="term" value="F:DNA binding"/>
    <property type="evidence" value="ECO:0007669"/>
    <property type="project" value="UniProtKB-UniRule"/>
</dbReference>
<dbReference type="AlphaFoldDB" id="A0A9X3WWJ7"/>
<feature type="domain" description="DNA polymerase III beta sliding clamp C-terminal" evidence="13">
    <location>
        <begin position="254"/>
        <end position="376"/>
    </location>
</feature>
<dbReference type="GO" id="GO:0006271">
    <property type="term" value="P:DNA strand elongation involved in DNA replication"/>
    <property type="evidence" value="ECO:0007669"/>
    <property type="project" value="TreeGrafter"/>
</dbReference>
<evidence type="ECO:0000259" key="11">
    <source>
        <dbReference type="Pfam" id="PF00712"/>
    </source>
</evidence>
<dbReference type="Pfam" id="PF02768">
    <property type="entry name" value="DNA_pol3_beta_3"/>
    <property type="match status" value="1"/>
</dbReference>
<evidence type="ECO:0000313" key="14">
    <source>
        <dbReference type="EMBL" id="MDC3426118.1"/>
    </source>
</evidence>
<dbReference type="GO" id="GO:0005737">
    <property type="term" value="C:cytoplasm"/>
    <property type="evidence" value="ECO:0007669"/>
    <property type="project" value="UniProtKB-SubCell"/>
</dbReference>
<evidence type="ECO:0000256" key="10">
    <source>
        <dbReference type="PIRNR" id="PIRNR000804"/>
    </source>
</evidence>
<dbReference type="Gene3D" id="3.70.10.10">
    <property type="match status" value="1"/>
</dbReference>
<evidence type="ECO:0000256" key="1">
    <source>
        <dbReference type="ARBA" id="ARBA00004496"/>
    </source>
</evidence>
<evidence type="ECO:0000259" key="12">
    <source>
        <dbReference type="Pfam" id="PF02767"/>
    </source>
</evidence>
<sequence>MKFIIQREPLMESVQNVIKAISSRTTIPILSGIKIEATNNGIKLTGSDSDISIESFIPIEENGIVYVEQIETGSVVLQAKYFPEIIRKLPDKTVELEVDEKLKVTIRSGSAEFSLNGQDAEEYPMLPQIHNEDSFDLPSDMLKDLIRQTAFAISTLETRPILTGVNVKAIDNNLYFVATDSHRLASRQIPFENQTLGFSSVVIPGKSLNELNKIIGDTQENVNICIMQNQIMFQTKNVYFLSRLLDGNYPETSRLIPEQSKTIVYVSTNDLLRAIDRASLLAKENKNNVVKLVTKPNNQLEVSSNSPEIGRVLEEVTAKHINGEELKISFSSKYMLDALKAIDSDQVKIEFTGAMRPFIIRPTENDQILQLILPVRTY</sequence>
<dbReference type="PANTHER" id="PTHR30478">
    <property type="entry name" value="DNA POLYMERASE III SUBUNIT BETA"/>
    <property type="match status" value="1"/>
</dbReference>
<keyword evidence="15" id="KW-1185">Reference proteome</keyword>
<dbReference type="EMBL" id="JAMQKB010000030">
    <property type="protein sequence ID" value="MDC3426118.1"/>
    <property type="molecule type" value="Genomic_DNA"/>
</dbReference>
<evidence type="ECO:0000256" key="3">
    <source>
        <dbReference type="ARBA" id="ARBA00021035"/>
    </source>
</evidence>
<dbReference type="InterPro" id="IPR022637">
    <property type="entry name" value="DNA_polIII_beta_cen"/>
</dbReference>
<dbReference type="NCBIfam" id="TIGR00663">
    <property type="entry name" value="dnan"/>
    <property type="match status" value="1"/>
</dbReference>
<dbReference type="GO" id="GO:0008408">
    <property type="term" value="F:3'-5' exonuclease activity"/>
    <property type="evidence" value="ECO:0007669"/>
    <property type="project" value="InterPro"/>
</dbReference>
<dbReference type="Pfam" id="PF00712">
    <property type="entry name" value="DNA_pol3_beta"/>
    <property type="match status" value="1"/>
</dbReference>
<dbReference type="GO" id="GO:0009360">
    <property type="term" value="C:DNA polymerase III complex"/>
    <property type="evidence" value="ECO:0007669"/>
    <property type="project" value="InterPro"/>
</dbReference>
<dbReference type="InterPro" id="IPR001001">
    <property type="entry name" value="DNA_polIII_beta"/>
</dbReference>
<organism evidence="14 15">
    <name type="scientific">Terrihalobacillus insolitus</name>
    <dbReference type="NCBI Taxonomy" id="2950438"/>
    <lineage>
        <taxon>Bacteria</taxon>
        <taxon>Bacillati</taxon>
        <taxon>Bacillota</taxon>
        <taxon>Bacilli</taxon>
        <taxon>Bacillales</taxon>
        <taxon>Bacillaceae</taxon>
        <taxon>Terrihalobacillus</taxon>
    </lineage>
</organism>
<evidence type="ECO:0000256" key="5">
    <source>
        <dbReference type="ARBA" id="ARBA00022679"/>
    </source>
</evidence>
<keyword evidence="5 10" id="KW-0808">Transferase</keyword>
<dbReference type="InterPro" id="IPR046938">
    <property type="entry name" value="DNA_clamp_sf"/>
</dbReference>
<evidence type="ECO:0000259" key="13">
    <source>
        <dbReference type="Pfam" id="PF02768"/>
    </source>
</evidence>
<dbReference type="RefSeq" id="WP_272437937.1">
    <property type="nucleotide sequence ID" value="NZ_JAMQKB010000030.1"/>
</dbReference>
<dbReference type="PANTHER" id="PTHR30478:SF0">
    <property type="entry name" value="BETA SLIDING CLAMP"/>
    <property type="match status" value="1"/>
</dbReference>
<keyword evidence="6 10" id="KW-0548">Nucleotidyltransferase</keyword>
<dbReference type="SMART" id="SM00480">
    <property type="entry name" value="POL3Bc"/>
    <property type="match status" value="1"/>
</dbReference>
<dbReference type="Pfam" id="PF02767">
    <property type="entry name" value="DNA_pol3_beta_2"/>
    <property type="match status" value="1"/>
</dbReference>
<evidence type="ECO:0000256" key="7">
    <source>
        <dbReference type="ARBA" id="ARBA00022705"/>
    </source>
</evidence>
<feature type="domain" description="DNA polymerase III beta sliding clamp central" evidence="12">
    <location>
        <begin position="137"/>
        <end position="251"/>
    </location>
</feature>
<keyword evidence="9" id="KW-0238">DNA-binding</keyword>
<comment type="subunit">
    <text evidence="10">Forms a ring-shaped head-to-tail homodimer around DNA.</text>
</comment>
<protein>
    <recommendedName>
        <fullName evidence="3 10">Beta sliding clamp</fullName>
    </recommendedName>
</protein>
<accession>A0A9X3WWJ7</accession>
<dbReference type="Gene3D" id="3.10.150.10">
    <property type="entry name" value="DNA Polymerase III, subunit A, domain 2"/>
    <property type="match status" value="1"/>
</dbReference>
<evidence type="ECO:0000313" key="15">
    <source>
        <dbReference type="Proteomes" id="UP001145050"/>
    </source>
</evidence>
<evidence type="ECO:0000256" key="8">
    <source>
        <dbReference type="ARBA" id="ARBA00022932"/>
    </source>
</evidence>
<reference evidence="14" key="1">
    <citation type="submission" date="2022-06" db="EMBL/GenBank/DDBJ databases">
        <title>Aquibacillus sp. a new bacterium isolated from soil saline samples.</title>
        <authorList>
            <person name="Galisteo C."/>
            <person name="De La Haba R."/>
            <person name="Sanchez-Porro C."/>
            <person name="Ventosa A."/>
        </authorList>
    </citation>
    <scope>NUCLEOTIDE SEQUENCE</scope>
    <source>
        <strain evidence="14">3ASR75-11</strain>
    </source>
</reference>
<evidence type="ECO:0000256" key="6">
    <source>
        <dbReference type="ARBA" id="ARBA00022695"/>
    </source>
</evidence>
<dbReference type="SUPFAM" id="SSF55979">
    <property type="entry name" value="DNA clamp"/>
    <property type="match status" value="3"/>
</dbReference>
<evidence type="ECO:0000256" key="4">
    <source>
        <dbReference type="ARBA" id="ARBA00022490"/>
    </source>
</evidence>
<dbReference type="GO" id="GO:0003887">
    <property type="term" value="F:DNA-directed DNA polymerase activity"/>
    <property type="evidence" value="ECO:0007669"/>
    <property type="project" value="UniProtKB-UniRule"/>
</dbReference>
<name>A0A9X3WWJ7_9BACI</name>
<comment type="subcellular location">
    <subcellularLocation>
        <location evidence="1 10">Cytoplasm</location>
    </subcellularLocation>
</comment>
<dbReference type="InterPro" id="IPR022634">
    <property type="entry name" value="DNA_polIII_beta_N"/>
</dbReference>
<dbReference type="InterPro" id="IPR022635">
    <property type="entry name" value="DNA_polIII_beta_C"/>
</dbReference>